<sequence length="145" mass="16276">MYHQVIDHQTRRSVPNRNCDPFDNNLLSVDEVEIFSMTATALISSIQLLISSQNLAGGFCAISCDNHKQNNICHISYSCRASIRGWSISEINPTIQLAEVPTVEYVRTVKKIFILNTAMGGVLHFHSSAFVMACTRNMMNCAHLW</sequence>
<dbReference type="AlphaFoldDB" id="A0A1A9X422"/>
<protein>
    <submittedName>
        <fullName evidence="1">Uncharacterized protein</fullName>
    </submittedName>
</protein>
<name>A0A1A9X422_9MUSC</name>
<dbReference type="EnsemblMetazoa" id="GBRI043479-RA">
    <property type="protein sequence ID" value="GBRI043479-PA"/>
    <property type="gene ID" value="GBRI043479"/>
</dbReference>
<accession>A0A1A9X422</accession>
<evidence type="ECO:0000313" key="1">
    <source>
        <dbReference type="EnsemblMetazoa" id="GBRI043479-PA"/>
    </source>
</evidence>
<evidence type="ECO:0000313" key="2">
    <source>
        <dbReference type="Proteomes" id="UP000091820"/>
    </source>
</evidence>
<dbReference type="Proteomes" id="UP000091820">
    <property type="component" value="Unassembled WGS sequence"/>
</dbReference>
<proteinExistence type="predicted"/>
<reference evidence="1" key="2">
    <citation type="submission" date="2020-05" db="UniProtKB">
        <authorList>
            <consortium name="EnsemblMetazoa"/>
        </authorList>
    </citation>
    <scope>IDENTIFICATION</scope>
    <source>
        <strain evidence="1">IAEA</strain>
    </source>
</reference>
<keyword evidence="2" id="KW-1185">Reference proteome</keyword>
<organism evidence="1 2">
    <name type="scientific">Glossina brevipalpis</name>
    <dbReference type="NCBI Taxonomy" id="37001"/>
    <lineage>
        <taxon>Eukaryota</taxon>
        <taxon>Metazoa</taxon>
        <taxon>Ecdysozoa</taxon>
        <taxon>Arthropoda</taxon>
        <taxon>Hexapoda</taxon>
        <taxon>Insecta</taxon>
        <taxon>Pterygota</taxon>
        <taxon>Neoptera</taxon>
        <taxon>Endopterygota</taxon>
        <taxon>Diptera</taxon>
        <taxon>Brachycera</taxon>
        <taxon>Muscomorpha</taxon>
        <taxon>Hippoboscoidea</taxon>
        <taxon>Glossinidae</taxon>
        <taxon>Glossina</taxon>
    </lineage>
</organism>
<dbReference type="VEuPathDB" id="VectorBase:GBRI043479"/>
<reference evidence="2" key="1">
    <citation type="submission" date="2014-03" db="EMBL/GenBank/DDBJ databases">
        <authorList>
            <person name="Aksoy S."/>
            <person name="Warren W."/>
            <person name="Wilson R.K."/>
        </authorList>
    </citation>
    <scope>NUCLEOTIDE SEQUENCE [LARGE SCALE GENOMIC DNA]</scope>
    <source>
        <strain evidence="2">IAEA</strain>
    </source>
</reference>